<evidence type="ECO:0000256" key="4">
    <source>
        <dbReference type="ARBA" id="ARBA00022692"/>
    </source>
</evidence>
<dbReference type="InterPro" id="IPR007110">
    <property type="entry name" value="Ig-like_dom"/>
</dbReference>
<comment type="subcellular location">
    <subcellularLocation>
        <location evidence="1">Membrane</location>
        <topology evidence="1">Single-pass membrane protein</topology>
    </subcellularLocation>
</comment>
<feature type="disulfide bond" evidence="22">
    <location>
        <begin position="163"/>
        <end position="210"/>
    </location>
</feature>
<dbReference type="STRING" id="6689.A0A423TSF7"/>
<dbReference type="GO" id="GO:0005524">
    <property type="term" value="F:ATP binding"/>
    <property type="evidence" value="ECO:0007669"/>
    <property type="project" value="UniProtKB-UniRule"/>
</dbReference>
<evidence type="ECO:0000256" key="10">
    <source>
        <dbReference type="ARBA" id="ARBA00022989"/>
    </source>
</evidence>
<protein>
    <recommendedName>
        <fullName evidence="19">Fibroblast growth factor receptor</fullName>
        <ecNumber evidence="19">2.7.10.1</ecNumber>
    </recommendedName>
</protein>
<keyword evidence="16" id="KW-0393">Immunoglobulin domain</keyword>
<dbReference type="PROSITE" id="PS50011">
    <property type="entry name" value="PROTEIN_KINASE_DOM"/>
    <property type="match status" value="1"/>
</dbReference>
<dbReference type="SMART" id="SM00219">
    <property type="entry name" value="TyrKc"/>
    <property type="match status" value="1"/>
</dbReference>
<dbReference type="FunFam" id="1.10.510.10:FF:000007">
    <property type="entry name" value="Fibroblast growth factor receptor"/>
    <property type="match status" value="1"/>
</dbReference>
<evidence type="ECO:0000256" key="16">
    <source>
        <dbReference type="ARBA" id="ARBA00023319"/>
    </source>
</evidence>
<keyword evidence="4 25" id="KW-0812">Transmembrane</keyword>
<evidence type="ECO:0000256" key="21">
    <source>
        <dbReference type="PIRSR" id="PIRSR000628-2"/>
    </source>
</evidence>
<name>A0A423TSF7_PENVA</name>
<feature type="binding site" evidence="21 23">
    <location>
        <position position="619"/>
    </location>
    <ligand>
        <name>ATP</name>
        <dbReference type="ChEBI" id="CHEBI:30616"/>
    </ligand>
</feature>
<feature type="active site" description="Proton acceptor" evidence="20">
    <location>
        <position position="726"/>
    </location>
</feature>
<dbReference type="Gene3D" id="3.30.200.20">
    <property type="entry name" value="Phosphorylase Kinase, domain 1"/>
    <property type="match status" value="1"/>
</dbReference>
<dbReference type="InterPro" id="IPR000719">
    <property type="entry name" value="Prot_kinase_dom"/>
</dbReference>
<feature type="region of interest" description="Disordered" evidence="24">
    <location>
        <begin position="1"/>
        <end position="20"/>
    </location>
</feature>
<dbReference type="Gene3D" id="2.60.40.10">
    <property type="entry name" value="Immunoglobulins"/>
    <property type="match status" value="4"/>
</dbReference>
<keyword evidence="2" id="KW-0597">Phosphoprotein</keyword>
<keyword evidence="13 22" id="KW-1015">Disulfide bond</keyword>
<proteinExistence type="inferred from homology"/>
<dbReference type="PROSITE" id="PS00107">
    <property type="entry name" value="PROTEIN_KINASE_ATP"/>
    <property type="match status" value="1"/>
</dbReference>
<feature type="domain" description="Protein kinase" evidence="26">
    <location>
        <begin position="585"/>
        <end position="862"/>
    </location>
</feature>
<dbReference type="GO" id="GO:0005886">
    <property type="term" value="C:plasma membrane"/>
    <property type="evidence" value="ECO:0007669"/>
    <property type="project" value="TreeGrafter"/>
</dbReference>
<organism evidence="28 29">
    <name type="scientific">Penaeus vannamei</name>
    <name type="common">Whiteleg shrimp</name>
    <name type="synonym">Litopenaeus vannamei</name>
    <dbReference type="NCBI Taxonomy" id="6689"/>
    <lineage>
        <taxon>Eukaryota</taxon>
        <taxon>Metazoa</taxon>
        <taxon>Ecdysozoa</taxon>
        <taxon>Arthropoda</taxon>
        <taxon>Crustacea</taxon>
        <taxon>Multicrustacea</taxon>
        <taxon>Malacostraca</taxon>
        <taxon>Eumalacostraca</taxon>
        <taxon>Eucarida</taxon>
        <taxon>Decapoda</taxon>
        <taxon>Dendrobranchiata</taxon>
        <taxon>Penaeoidea</taxon>
        <taxon>Penaeidae</taxon>
        <taxon>Penaeus</taxon>
    </lineage>
</organism>
<dbReference type="FunFam" id="3.30.200.20:FF:000593">
    <property type="entry name" value="Predicted protein"/>
    <property type="match status" value="1"/>
</dbReference>
<dbReference type="EC" id="2.7.10.1" evidence="19"/>
<keyword evidence="10 25" id="KW-1133">Transmembrane helix</keyword>
<evidence type="ECO:0000256" key="1">
    <source>
        <dbReference type="ARBA" id="ARBA00004167"/>
    </source>
</evidence>
<evidence type="ECO:0000256" key="17">
    <source>
        <dbReference type="ARBA" id="ARBA00051243"/>
    </source>
</evidence>
<feature type="compositionally biased region" description="Basic and acidic residues" evidence="24">
    <location>
        <begin position="1"/>
        <end position="13"/>
    </location>
</feature>
<evidence type="ECO:0000256" key="22">
    <source>
        <dbReference type="PIRSR" id="PIRSR000628-3"/>
    </source>
</evidence>
<dbReference type="InterPro" id="IPR003599">
    <property type="entry name" value="Ig_sub"/>
</dbReference>
<evidence type="ECO:0000256" key="12">
    <source>
        <dbReference type="ARBA" id="ARBA00023137"/>
    </source>
</evidence>
<keyword evidence="9 19" id="KW-0067">ATP-binding</keyword>
<feature type="binding site" evidence="21">
    <location>
        <begin position="591"/>
        <end position="597"/>
    </location>
    <ligand>
        <name>ATP</name>
        <dbReference type="ChEBI" id="CHEBI:30616"/>
    </ligand>
</feature>
<dbReference type="AlphaFoldDB" id="A0A423TSF7"/>
<dbReference type="SUPFAM" id="SSF56112">
    <property type="entry name" value="Protein kinase-like (PK-like)"/>
    <property type="match status" value="1"/>
</dbReference>
<feature type="binding site" evidence="21">
    <location>
        <position position="673"/>
    </location>
    <ligand>
        <name>ATP</name>
        <dbReference type="ChEBI" id="CHEBI:30616"/>
    </ligand>
</feature>
<dbReference type="SMART" id="SM00408">
    <property type="entry name" value="IGc2"/>
    <property type="match status" value="3"/>
</dbReference>
<keyword evidence="12 19" id="KW-0829">Tyrosine-protein kinase</keyword>
<keyword evidence="7 19" id="KW-0547">Nucleotide-binding</keyword>
<accession>A0A423TSF7</accession>
<dbReference type="OrthoDB" id="535945at2759"/>
<evidence type="ECO:0000256" key="23">
    <source>
        <dbReference type="PROSITE-ProRule" id="PRU10141"/>
    </source>
</evidence>
<evidence type="ECO:0000256" key="7">
    <source>
        <dbReference type="ARBA" id="ARBA00022741"/>
    </source>
</evidence>
<evidence type="ECO:0000256" key="13">
    <source>
        <dbReference type="ARBA" id="ARBA00023157"/>
    </source>
</evidence>
<dbReference type="PANTHER" id="PTHR24416:SF550">
    <property type="entry name" value="FIBROBLAST GROWTH FACTOR RECEPTOR HOMOLOG 1-RELATED"/>
    <property type="match status" value="1"/>
</dbReference>
<dbReference type="InterPro" id="IPR011009">
    <property type="entry name" value="Kinase-like_dom_sf"/>
</dbReference>
<evidence type="ECO:0000256" key="3">
    <source>
        <dbReference type="ARBA" id="ARBA00022679"/>
    </source>
</evidence>
<comment type="catalytic activity">
    <reaction evidence="17 19">
        <text>L-tyrosyl-[protein] + ATP = O-phospho-L-tyrosyl-[protein] + ADP + H(+)</text>
        <dbReference type="Rhea" id="RHEA:10596"/>
        <dbReference type="Rhea" id="RHEA-COMP:10136"/>
        <dbReference type="Rhea" id="RHEA-COMP:20101"/>
        <dbReference type="ChEBI" id="CHEBI:15378"/>
        <dbReference type="ChEBI" id="CHEBI:30616"/>
        <dbReference type="ChEBI" id="CHEBI:46858"/>
        <dbReference type="ChEBI" id="CHEBI:61978"/>
        <dbReference type="ChEBI" id="CHEBI:456216"/>
        <dbReference type="EC" id="2.7.10.1"/>
    </reaction>
</comment>
<sequence>MGFTKEDYDHDSGGDATSASTQRLAKVGENIRLKCKPKVDYKVHRVVDFTWFFNDQVFEPGADPRVKMSDNKERARLRLNDVRHEDEGRYACRWNGSQSQGWVNYTLLVSEDIPISTMPQALHADSKVLVPDAEDLDSPKPKFIKDLKPLLIKPAGNVAELKCQASGENLNITWLKYGAKPTRQYGDVRIKGSTLKMEDLVPTDSGQYTCIVSNEHGSINHTYTLEVIERLPSRPIINKELSNRTVVQGSKTTLQCSVISDQVPYITWLKHTTRDNGIDSQGKGHPPFSVLLRRLYGAPFCVCGMHGTVETQYFKTRFLLEVTVLPFLLFSFLEHVGSRPIFTKKLKNMTVISGSTVRLEVGIYTKNTPSAYIVWRTGLPQLDPDVDFGSREIYINETILKAASEGQCGNKANPLSVAQGGGNITSTEDPQVVVLTNVTEKDAGWYTCIAANSLGYSSSTAYLNVIDAEPILADAQSHVVPILAAVFVVALAGVGLILYCFCKKWKKEKRRAKELERAKEVITQQWIKKVIVERQNSDASQEPLIVPTIKIERCQSNSHNGSENTRISEYELPLDILWELPRSKLIMGESLGEGAFGKVVKAEVQGINRPDLTTTVAVKMLKEGHTDAELMDLVSEMEMMKMIGTHINIINLLGCCTQDGPLYVVVEYAAHGNLRDYLRNKRPSSGYERAIGQETNALTERDLVSFSYQVARGMEYLASKKCIHRDLAARNVLVSKDGIMKIADFGLARDIHSQDYYRKTSEGRLPVKWMAPEALFHRVYTSQSDVWAFGILLWEIMTLGGTPYPSVPSVEKLFQLLREGHRMEKPSNCSLEIYTIMRECWRYQPTQRPTFKELVEDLDRILTLSSTEDYIDFSTPQLDTPPNSCDSSHTSDVLTPR</sequence>
<feature type="transmembrane region" description="Helical" evidence="25">
    <location>
        <begin position="479"/>
        <end position="501"/>
    </location>
</feature>
<dbReference type="InterPro" id="IPR003598">
    <property type="entry name" value="Ig_sub2"/>
</dbReference>
<evidence type="ECO:0000256" key="9">
    <source>
        <dbReference type="ARBA" id="ARBA00022840"/>
    </source>
</evidence>
<reference evidence="28 29" key="1">
    <citation type="submission" date="2018-04" db="EMBL/GenBank/DDBJ databases">
        <authorList>
            <person name="Zhang X."/>
            <person name="Yuan J."/>
            <person name="Li F."/>
            <person name="Xiang J."/>
        </authorList>
    </citation>
    <scope>NUCLEOTIDE SEQUENCE [LARGE SCALE GENOMIC DNA]</scope>
    <source>
        <tissue evidence="28">Muscle</tissue>
    </source>
</reference>
<evidence type="ECO:0000256" key="11">
    <source>
        <dbReference type="ARBA" id="ARBA00023136"/>
    </source>
</evidence>
<dbReference type="PROSITE" id="PS50835">
    <property type="entry name" value="IG_LIKE"/>
    <property type="match status" value="4"/>
</dbReference>
<dbReference type="InterPro" id="IPR050122">
    <property type="entry name" value="RTK"/>
</dbReference>
<evidence type="ECO:0000256" key="19">
    <source>
        <dbReference type="PIRNR" id="PIRNR000628"/>
    </source>
</evidence>
<comment type="caution">
    <text evidence="28">The sequence shown here is derived from an EMBL/GenBank/DDBJ whole genome shotgun (WGS) entry which is preliminary data.</text>
</comment>
<dbReference type="InterPro" id="IPR036179">
    <property type="entry name" value="Ig-like_dom_sf"/>
</dbReference>
<feature type="disulfide bond" evidence="22">
    <location>
        <begin position="35"/>
        <end position="92"/>
    </location>
</feature>
<dbReference type="Pfam" id="PF07679">
    <property type="entry name" value="I-set"/>
    <property type="match status" value="2"/>
</dbReference>
<dbReference type="SMART" id="SM00409">
    <property type="entry name" value="IG"/>
    <property type="match status" value="4"/>
</dbReference>
<keyword evidence="15" id="KW-0325">Glycoprotein</keyword>
<keyword evidence="3 19" id="KW-0808">Transferase</keyword>
<evidence type="ECO:0000313" key="28">
    <source>
        <dbReference type="EMBL" id="ROT79362.1"/>
    </source>
</evidence>
<evidence type="ECO:0000256" key="5">
    <source>
        <dbReference type="ARBA" id="ARBA00022729"/>
    </source>
</evidence>
<dbReference type="InterPro" id="IPR013098">
    <property type="entry name" value="Ig_I-set"/>
</dbReference>
<dbReference type="SUPFAM" id="SSF48726">
    <property type="entry name" value="Immunoglobulin"/>
    <property type="match status" value="4"/>
</dbReference>
<dbReference type="Proteomes" id="UP000283509">
    <property type="component" value="Unassembled WGS sequence"/>
</dbReference>
<dbReference type="Pfam" id="PF07714">
    <property type="entry name" value="PK_Tyr_Ser-Thr"/>
    <property type="match status" value="1"/>
</dbReference>
<comment type="function">
    <text evidence="18">Receptor for basic fibroblast growth factor.</text>
</comment>
<evidence type="ECO:0000256" key="8">
    <source>
        <dbReference type="ARBA" id="ARBA00022777"/>
    </source>
</evidence>
<keyword evidence="14 19" id="KW-0675">Receptor</keyword>
<gene>
    <name evidence="28" type="ORF">C7M84_001920</name>
</gene>
<dbReference type="EMBL" id="QCYY01001254">
    <property type="protein sequence ID" value="ROT79362.1"/>
    <property type="molecule type" value="Genomic_DNA"/>
</dbReference>
<dbReference type="InterPro" id="IPR013783">
    <property type="entry name" value="Ig-like_fold"/>
</dbReference>
<evidence type="ECO:0000256" key="25">
    <source>
        <dbReference type="SAM" id="Phobius"/>
    </source>
</evidence>
<evidence type="ECO:0000256" key="14">
    <source>
        <dbReference type="ARBA" id="ARBA00023170"/>
    </source>
</evidence>
<feature type="region of interest" description="Disordered" evidence="24">
    <location>
        <begin position="873"/>
        <end position="897"/>
    </location>
</feature>
<feature type="domain" description="Ig-like" evidence="27">
    <location>
        <begin position="235"/>
        <end position="270"/>
    </location>
</feature>
<feature type="domain" description="Ig-like" evidence="27">
    <location>
        <begin position="340"/>
        <end position="464"/>
    </location>
</feature>
<evidence type="ECO:0000256" key="15">
    <source>
        <dbReference type="ARBA" id="ARBA00023180"/>
    </source>
</evidence>
<dbReference type="PIRSF" id="PIRSF000628">
    <property type="entry name" value="FGFR"/>
    <property type="match status" value="1"/>
</dbReference>
<dbReference type="PANTHER" id="PTHR24416">
    <property type="entry name" value="TYROSINE-PROTEIN KINASE RECEPTOR"/>
    <property type="match status" value="1"/>
</dbReference>
<feature type="binding site" evidence="21">
    <location>
        <begin position="667"/>
        <end position="669"/>
    </location>
    <ligand>
        <name>ATP</name>
        <dbReference type="ChEBI" id="CHEBI:30616"/>
    </ligand>
</feature>
<dbReference type="Gene3D" id="1.10.510.10">
    <property type="entry name" value="Transferase(Phosphotransferase) domain 1"/>
    <property type="match status" value="1"/>
</dbReference>
<evidence type="ECO:0000313" key="29">
    <source>
        <dbReference type="Proteomes" id="UP000283509"/>
    </source>
</evidence>
<keyword evidence="11 19" id="KW-0472">Membrane</keyword>
<feature type="binding site" evidence="21">
    <location>
        <position position="730"/>
    </location>
    <ligand>
        <name>ATP</name>
        <dbReference type="ChEBI" id="CHEBI:30616"/>
    </ligand>
</feature>
<dbReference type="GO" id="GO:0043235">
    <property type="term" value="C:receptor complex"/>
    <property type="evidence" value="ECO:0007669"/>
    <property type="project" value="TreeGrafter"/>
</dbReference>
<evidence type="ECO:0000256" key="18">
    <source>
        <dbReference type="ARBA" id="ARBA00056965"/>
    </source>
</evidence>
<evidence type="ECO:0000259" key="26">
    <source>
        <dbReference type="PROSITE" id="PS50011"/>
    </source>
</evidence>
<feature type="domain" description="Ig-like" evidence="27">
    <location>
        <begin position="141"/>
        <end position="226"/>
    </location>
</feature>
<dbReference type="InterPro" id="IPR020635">
    <property type="entry name" value="Tyr_kinase_cat_dom"/>
</dbReference>
<dbReference type="GO" id="GO:0008284">
    <property type="term" value="P:positive regulation of cell population proliferation"/>
    <property type="evidence" value="ECO:0007669"/>
    <property type="project" value="InterPro"/>
</dbReference>
<dbReference type="GO" id="GO:0005007">
    <property type="term" value="F:fibroblast growth factor receptor activity"/>
    <property type="evidence" value="ECO:0007669"/>
    <property type="project" value="InterPro"/>
</dbReference>
<feature type="domain" description="Ig-like" evidence="27">
    <location>
        <begin position="28"/>
        <end position="93"/>
    </location>
</feature>
<keyword evidence="8 19" id="KW-0418">Kinase</keyword>
<keyword evidence="29" id="KW-1185">Reference proteome</keyword>
<evidence type="ECO:0000256" key="20">
    <source>
        <dbReference type="PIRSR" id="PIRSR000628-1"/>
    </source>
</evidence>
<dbReference type="InterPro" id="IPR001245">
    <property type="entry name" value="Ser-Thr/Tyr_kinase_cat_dom"/>
</dbReference>
<reference evidence="28 29" key="2">
    <citation type="submission" date="2019-01" db="EMBL/GenBank/DDBJ databases">
        <title>The decoding of complex shrimp genome reveals the adaptation for benthos swimmer, frequently molting mechanism and breeding impact on genome.</title>
        <authorList>
            <person name="Sun Y."/>
            <person name="Gao Y."/>
            <person name="Yu Y."/>
        </authorList>
    </citation>
    <scope>NUCLEOTIDE SEQUENCE [LARGE SCALE GENOMIC DNA]</scope>
    <source>
        <tissue evidence="28">Muscle</tissue>
    </source>
</reference>
<evidence type="ECO:0000256" key="6">
    <source>
        <dbReference type="ARBA" id="ARBA00022737"/>
    </source>
</evidence>
<evidence type="ECO:0000256" key="24">
    <source>
        <dbReference type="SAM" id="MobiDB-lite"/>
    </source>
</evidence>
<dbReference type="InterPro" id="IPR016248">
    <property type="entry name" value="FGF_rcpt_fam"/>
</dbReference>
<dbReference type="PRINTS" id="PR00109">
    <property type="entry name" value="TYRKINASE"/>
</dbReference>
<feature type="binding site" evidence="21">
    <location>
        <position position="744"/>
    </location>
    <ligand>
        <name>ATP</name>
        <dbReference type="ChEBI" id="CHEBI:30616"/>
    </ligand>
</feature>
<keyword evidence="6" id="KW-0677">Repeat</keyword>
<dbReference type="FunFam" id="2.60.40.10:FF:000016">
    <property type="entry name" value="Fibroblast growth factor receptor"/>
    <property type="match status" value="1"/>
</dbReference>
<evidence type="ECO:0000259" key="27">
    <source>
        <dbReference type="PROSITE" id="PS50835"/>
    </source>
</evidence>
<dbReference type="InterPro" id="IPR008266">
    <property type="entry name" value="Tyr_kinase_AS"/>
</dbReference>
<comment type="similarity">
    <text evidence="19">Belongs to the protein kinase superfamily. Tyr protein kinase family. Fibroblast growth factor receptor subfamily.</text>
</comment>
<keyword evidence="5" id="KW-0732">Signal</keyword>
<evidence type="ECO:0000256" key="2">
    <source>
        <dbReference type="ARBA" id="ARBA00022553"/>
    </source>
</evidence>
<dbReference type="PROSITE" id="PS00109">
    <property type="entry name" value="PROTEIN_KINASE_TYR"/>
    <property type="match status" value="1"/>
</dbReference>
<feature type="disulfide bond" evidence="22">
    <location>
        <begin position="256"/>
        <end position="448"/>
    </location>
</feature>
<dbReference type="InterPro" id="IPR017441">
    <property type="entry name" value="Protein_kinase_ATP_BS"/>
</dbReference>